<sequence length="102" mass="10840">MPPRRPQRSKQPSAKALEALANGSLSFSTQQPSLVHESLAAQPGSRAATLFPVHAQQPPAAPATDQPTVLTSPVMEQLVSRVTEEVTNQLQSLLSNLSSMAQ</sequence>
<protein>
    <submittedName>
        <fullName evidence="1">Uncharacterized protein</fullName>
    </submittedName>
</protein>
<evidence type="ECO:0000313" key="1">
    <source>
        <dbReference type="EMBL" id="CAH3014568.1"/>
    </source>
</evidence>
<accession>A0ABN8LBW9</accession>
<proteinExistence type="predicted"/>
<dbReference type="Proteomes" id="UP001159427">
    <property type="component" value="Unassembled WGS sequence"/>
</dbReference>
<keyword evidence="2" id="KW-1185">Reference proteome</keyword>
<organism evidence="1 2">
    <name type="scientific">Porites evermanni</name>
    <dbReference type="NCBI Taxonomy" id="104178"/>
    <lineage>
        <taxon>Eukaryota</taxon>
        <taxon>Metazoa</taxon>
        <taxon>Cnidaria</taxon>
        <taxon>Anthozoa</taxon>
        <taxon>Hexacorallia</taxon>
        <taxon>Scleractinia</taxon>
        <taxon>Fungiina</taxon>
        <taxon>Poritidae</taxon>
        <taxon>Porites</taxon>
    </lineage>
</organism>
<name>A0ABN8LBW9_9CNID</name>
<gene>
    <name evidence="1" type="ORF">PEVE_00001775</name>
</gene>
<reference evidence="1 2" key="1">
    <citation type="submission" date="2022-05" db="EMBL/GenBank/DDBJ databases">
        <authorList>
            <consortium name="Genoscope - CEA"/>
            <person name="William W."/>
        </authorList>
    </citation>
    <scope>NUCLEOTIDE SEQUENCE [LARGE SCALE GENOMIC DNA]</scope>
</reference>
<evidence type="ECO:0000313" key="2">
    <source>
        <dbReference type="Proteomes" id="UP001159427"/>
    </source>
</evidence>
<dbReference type="EMBL" id="CALNXI010000011">
    <property type="protein sequence ID" value="CAH3014568.1"/>
    <property type="molecule type" value="Genomic_DNA"/>
</dbReference>
<comment type="caution">
    <text evidence="1">The sequence shown here is derived from an EMBL/GenBank/DDBJ whole genome shotgun (WGS) entry which is preliminary data.</text>
</comment>